<dbReference type="SUPFAM" id="SSF54637">
    <property type="entry name" value="Thioesterase/thiol ester dehydrase-isomerase"/>
    <property type="match status" value="1"/>
</dbReference>
<protein>
    <recommendedName>
        <fullName evidence="1">FAS1-like dehydratase domain-containing protein</fullName>
    </recommendedName>
</protein>
<feature type="domain" description="FAS1-like dehydratase" evidence="1">
    <location>
        <begin position="7"/>
        <end position="135"/>
    </location>
</feature>
<comment type="caution">
    <text evidence="2">The sequence shown here is derived from an EMBL/GenBank/DDBJ whole genome shotgun (WGS) entry which is preliminary data.</text>
</comment>
<dbReference type="Proteomes" id="UP000004931">
    <property type="component" value="Unassembled WGS sequence"/>
</dbReference>
<dbReference type="EMBL" id="AAVT01000001">
    <property type="protein sequence ID" value="EAW32322.1"/>
    <property type="molecule type" value="Genomic_DNA"/>
</dbReference>
<gene>
    <name evidence="2" type="ORF">GP2143_13741</name>
</gene>
<dbReference type="STRING" id="247633.GP2143_13741"/>
<evidence type="ECO:0000259" key="1">
    <source>
        <dbReference type="Pfam" id="PF13452"/>
    </source>
</evidence>
<keyword evidence="3" id="KW-1185">Reference proteome</keyword>
<accession>A0Y868</accession>
<reference evidence="2 3" key="1">
    <citation type="journal article" date="2010" name="J. Bacteriol.">
        <title>Genome sequence of the oligotrophic marine Gammaproteobacterium HTCC2143, isolated from the Oregon Coast.</title>
        <authorList>
            <person name="Oh H.M."/>
            <person name="Kang I."/>
            <person name="Ferriera S."/>
            <person name="Giovannoni S.J."/>
            <person name="Cho J.C."/>
        </authorList>
    </citation>
    <scope>NUCLEOTIDE SEQUENCE [LARGE SCALE GENOMIC DNA]</scope>
    <source>
        <strain evidence="2 3">HTCC2143</strain>
    </source>
</reference>
<name>A0Y868_9GAMM</name>
<proteinExistence type="predicted"/>
<dbReference type="AlphaFoldDB" id="A0Y868"/>
<organism evidence="2 3">
    <name type="scientific">marine gamma proteobacterium HTCC2143</name>
    <dbReference type="NCBI Taxonomy" id="247633"/>
    <lineage>
        <taxon>Bacteria</taxon>
        <taxon>Pseudomonadati</taxon>
        <taxon>Pseudomonadota</taxon>
        <taxon>Gammaproteobacteria</taxon>
        <taxon>Cellvibrionales</taxon>
        <taxon>Spongiibacteraceae</taxon>
        <taxon>BD1-7 clade</taxon>
    </lineage>
</organism>
<dbReference type="PIRSF" id="PIRSF018072">
    <property type="entry name" value="UCP018072"/>
    <property type="match status" value="1"/>
</dbReference>
<dbReference type="InterPro" id="IPR029069">
    <property type="entry name" value="HotDog_dom_sf"/>
</dbReference>
<dbReference type="InterPro" id="IPR016709">
    <property type="entry name" value="HadA-like"/>
</dbReference>
<dbReference type="InterPro" id="IPR039569">
    <property type="entry name" value="FAS1-like_DH_region"/>
</dbReference>
<dbReference type="Pfam" id="PF13452">
    <property type="entry name" value="FAS1_DH_region"/>
    <property type="match status" value="1"/>
</dbReference>
<evidence type="ECO:0000313" key="3">
    <source>
        <dbReference type="Proteomes" id="UP000004931"/>
    </source>
</evidence>
<dbReference type="OrthoDB" id="3182121at2"/>
<sequence length="146" mass="16352">MLDKTKIGHEFPLFSTEVEKGRLRFFAEAIGERNPIYTDESAAKAAGYSAIPAPPTFMFSVDLDGPDMLPILKLLNLDIGRVLHGTQDFEYLGQIYAGDSITQKSKIADIYDKRNGALEFVVQESTYTNQNDELVGRAQQTLVYRN</sequence>
<evidence type="ECO:0000313" key="2">
    <source>
        <dbReference type="EMBL" id="EAW32322.1"/>
    </source>
</evidence>
<dbReference type="CDD" id="cd03441">
    <property type="entry name" value="R_hydratase_like"/>
    <property type="match status" value="1"/>
</dbReference>
<dbReference type="eggNOG" id="COG2030">
    <property type="taxonomic scope" value="Bacteria"/>
</dbReference>
<dbReference type="Gene3D" id="3.10.129.10">
    <property type="entry name" value="Hotdog Thioesterase"/>
    <property type="match status" value="1"/>
</dbReference>